<dbReference type="RefSeq" id="WP_047896582.1">
    <property type="nucleotide sequence ID" value="NZ_AEJF01000200.1"/>
</dbReference>
<dbReference type="EMBL" id="AEJF01000200">
    <property type="protein sequence ID" value="KLU21831.1"/>
    <property type="molecule type" value="Genomic_DNA"/>
</dbReference>
<comment type="caution">
    <text evidence="1">The sequence shown here is derived from an EMBL/GenBank/DDBJ whole genome shotgun (WGS) entry which is preliminary data.</text>
</comment>
<protein>
    <submittedName>
        <fullName evidence="1">Uncharacterized protein</fullName>
    </submittedName>
</protein>
<dbReference type="Proteomes" id="UP000035963">
    <property type="component" value="Unassembled WGS sequence"/>
</dbReference>
<accession>A0A0J1CN55</accession>
<reference evidence="1 2" key="1">
    <citation type="journal article" date="2015" name="Genome Announc.">
        <title>Draft Genome Sequence of Burkholderia sp. Strain PML1(12), an Ectomycorrhizosphere-Inhabiting Bacterium with Effective Mineral-Weathering Ability.</title>
        <authorList>
            <person name="Uroz S."/>
            <person name="Oger P."/>
        </authorList>
    </citation>
    <scope>NUCLEOTIDE SEQUENCE [LARGE SCALE GENOMIC DNA]</scope>
    <source>
        <strain evidence="2">PML1(12)</strain>
    </source>
</reference>
<gene>
    <name evidence="1" type="ORF">EOS_33895</name>
</gene>
<evidence type="ECO:0000313" key="2">
    <source>
        <dbReference type="Proteomes" id="UP000035963"/>
    </source>
</evidence>
<sequence>MAPTPVGERLIEGVARVLAMVQQEIWSAKSFDATTTASTFSVCLSDMRMDVFSIDLQDNVSPCLND</sequence>
<evidence type="ECO:0000313" key="1">
    <source>
        <dbReference type="EMBL" id="KLU21831.1"/>
    </source>
</evidence>
<name>A0A0J1CN55_9BURK</name>
<organism evidence="1 2">
    <name type="scientific">Caballeronia mineralivorans PML1(12)</name>
    <dbReference type="NCBI Taxonomy" id="908627"/>
    <lineage>
        <taxon>Bacteria</taxon>
        <taxon>Pseudomonadati</taxon>
        <taxon>Pseudomonadota</taxon>
        <taxon>Betaproteobacteria</taxon>
        <taxon>Burkholderiales</taxon>
        <taxon>Burkholderiaceae</taxon>
        <taxon>Caballeronia</taxon>
    </lineage>
</organism>
<dbReference type="AlphaFoldDB" id="A0A0J1CN55"/>
<proteinExistence type="predicted"/>
<keyword evidence="2" id="KW-1185">Reference proteome</keyword>
<dbReference type="PATRIC" id="fig|908627.4.peg.7583"/>